<dbReference type="PANTHER" id="PTHR23110">
    <property type="entry name" value="BTB DOMAIN TRANSCRIPTION FACTOR"/>
    <property type="match status" value="1"/>
</dbReference>
<evidence type="ECO:0000259" key="10">
    <source>
        <dbReference type="PROSITE" id="PS50960"/>
    </source>
</evidence>
<keyword evidence="5 7" id="KW-0539">Nucleus</keyword>
<comment type="caution">
    <text evidence="11">The sequence shown here is derived from an EMBL/GenBank/DDBJ whole genome shotgun (WGS) entry which is preliminary data.</text>
</comment>
<dbReference type="CDD" id="cd18315">
    <property type="entry name" value="BTB_POZ_BAB-like"/>
    <property type="match status" value="1"/>
</dbReference>
<dbReference type="GO" id="GO:0006357">
    <property type="term" value="P:regulation of transcription by RNA polymerase II"/>
    <property type="evidence" value="ECO:0007669"/>
    <property type="project" value="TreeGrafter"/>
</dbReference>
<dbReference type="AlphaFoldDB" id="A0A9Q0S159"/>
<dbReference type="InterPro" id="IPR009057">
    <property type="entry name" value="Homeodomain-like_sf"/>
</dbReference>
<dbReference type="SUPFAM" id="SSF54695">
    <property type="entry name" value="POZ domain"/>
    <property type="match status" value="1"/>
</dbReference>
<protein>
    <submittedName>
        <fullName evidence="11">Protein bric-a-brac 1</fullName>
    </submittedName>
</protein>
<feature type="DNA-binding region" description="H-T-H motif" evidence="7">
    <location>
        <begin position="393"/>
        <end position="413"/>
    </location>
</feature>
<feature type="domain" description="HTH psq-type" evidence="10">
    <location>
        <begin position="365"/>
        <end position="417"/>
    </location>
</feature>
<dbReference type="Pfam" id="PF00651">
    <property type="entry name" value="BTB"/>
    <property type="match status" value="1"/>
</dbReference>
<dbReference type="Gene3D" id="3.30.710.10">
    <property type="entry name" value="Potassium Channel Kv1.1, Chain A"/>
    <property type="match status" value="1"/>
</dbReference>
<dbReference type="GO" id="GO:0005634">
    <property type="term" value="C:nucleus"/>
    <property type="evidence" value="ECO:0007669"/>
    <property type="project" value="UniProtKB-SubCell"/>
</dbReference>
<evidence type="ECO:0000256" key="2">
    <source>
        <dbReference type="ARBA" id="ARBA00023015"/>
    </source>
</evidence>
<organism evidence="11 12">
    <name type="scientific">Pseudolycoriella hygida</name>
    <dbReference type="NCBI Taxonomy" id="35572"/>
    <lineage>
        <taxon>Eukaryota</taxon>
        <taxon>Metazoa</taxon>
        <taxon>Ecdysozoa</taxon>
        <taxon>Arthropoda</taxon>
        <taxon>Hexapoda</taxon>
        <taxon>Insecta</taxon>
        <taxon>Pterygota</taxon>
        <taxon>Neoptera</taxon>
        <taxon>Endopterygota</taxon>
        <taxon>Diptera</taxon>
        <taxon>Nematocera</taxon>
        <taxon>Sciaroidea</taxon>
        <taxon>Sciaridae</taxon>
        <taxon>Pseudolycoriella</taxon>
    </lineage>
</organism>
<evidence type="ECO:0000256" key="3">
    <source>
        <dbReference type="ARBA" id="ARBA00023125"/>
    </source>
</evidence>
<feature type="compositionally biased region" description="Polar residues" evidence="8">
    <location>
        <begin position="238"/>
        <end position="281"/>
    </location>
</feature>
<dbReference type="SMART" id="SM00225">
    <property type="entry name" value="BTB"/>
    <property type="match status" value="1"/>
</dbReference>
<dbReference type="GO" id="GO:0003680">
    <property type="term" value="F:minor groove of adenine-thymine-rich DNA binding"/>
    <property type="evidence" value="ECO:0007669"/>
    <property type="project" value="UniProtKB-ARBA"/>
</dbReference>
<dbReference type="EMBL" id="WJQU01000002">
    <property type="protein sequence ID" value="KAJ6640649.1"/>
    <property type="molecule type" value="Genomic_DNA"/>
</dbReference>
<feature type="compositionally biased region" description="Polar residues" evidence="8">
    <location>
        <begin position="219"/>
        <end position="229"/>
    </location>
</feature>
<keyword evidence="4" id="KW-0804">Transcription</keyword>
<keyword evidence="3 7" id="KW-0238">DNA-binding</keyword>
<feature type="compositionally biased region" description="Polar residues" evidence="8">
    <location>
        <begin position="43"/>
        <end position="54"/>
    </location>
</feature>
<dbReference type="GO" id="GO:0046660">
    <property type="term" value="P:female sex differentiation"/>
    <property type="evidence" value="ECO:0007669"/>
    <property type="project" value="UniProtKB-ARBA"/>
</dbReference>
<evidence type="ECO:0000313" key="11">
    <source>
        <dbReference type="EMBL" id="KAJ6640649.1"/>
    </source>
</evidence>
<evidence type="ECO:0000256" key="8">
    <source>
        <dbReference type="SAM" id="MobiDB-lite"/>
    </source>
</evidence>
<feature type="domain" description="BTB" evidence="9">
    <location>
        <begin position="97"/>
        <end position="162"/>
    </location>
</feature>
<dbReference type="InterPro" id="IPR007889">
    <property type="entry name" value="HTH_Psq"/>
</dbReference>
<dbReference type="PROSITE" id="PS50960">
    <property type="entry name" value="HTH_PSQ"/>
    <property type="match status" value="1"/>
</dbReference>
<feature type="compositionally biased region" description="Polar residues" evidence="8">
    <location>
        <begin position="193"/>
        <end position="202"/>
    </location>
</feature>
<dbReference type="GO" id="GO:0003700">
    <property type="term" value="F:DNA-binding transcription factor activity"/>
    <property type="evidence" value="ECO:0007669"/>
    <property type="project" value="UniProtKB-ARBA"/>
</dbReference>
<sequence>MSEAPTSPITVTPADAVEQDDVDNQSIPSQTPPRTSPKLRPSPSHSPSEQNQQKTQKHSEINDPSTSNPQQFCLRWNNYQSNLTSVFDQLLQNESFVDVTLVCDGHSIKAHKIVLSACSPYFQDLFFENPCKHPVIIMLDIKWPVLKAAIDFMYKGEINVCQDQISPLLRVAEMLKIRGLADVNGNDNEIAIPQQSKVNSDVNESKRQRITPKEWANISGGNTEVTQNTRNRKRRWPSTENTSTAGSPVNMTTTPEHSFDTSSPIPSSAHGPSTSTPISTYPIQSPLDGIGLTAMNMNHPDDLEIKPEIAEMIREEERTKLMQNTNAWLDASTSASIADSYQYQLQSMWQKCWNTNQNLIHHQRFRERGPLKSWRPETMAEAIFSVLKDGLSLSQAARKYDIPYPTFVLYSNRVHNMLGPSIEGGIEDLRPKGRGRPQRILLGLWPDEHIKGVIKTVVFRDANEMKDDSVHLVDGRPSDRQMYNIPPTNMTSVMVEGIFSKFST</sequence>
<evidence type="ECO:0000256" key="4">
    <source>
        <dbReference type="ARBA" id="ARBA00023163"/>
    </source>
</evidence>
<dbReference type="InterPro" id="IPR000210">
    <property type="entry name" value="BTB/POZ_dom"/>
</dbReference>
<gene>
    <name evidence="11" type="primary">bab1_0</name>
    <name evidence="11" type="ORF">Bhyg_05580</name>
</gene>
<dbReference type="GO" id="GO:0007455">
    <property type="term" value="P:eye-antennal disc morphogenesis"/>
    <property type="evidence" value="ECO:0007669"/>
    <property type="project" value="UniProtKB-ARBA"/>
</dbReference>
<evidence type="ECO:0000256" key="5">
    <source>
        <dbReference type="ARBA" id="ARBA00023242"/>
    </source>
</evidence>
<feature type="region of interest" description="Disordered" evidence="8">
    <location>
        <begin position="191"/>
        <end position="281"/>
    </location>
</feature>
<evidence type="ECO:0000256" key="1">
    <source>
        <dbReference type="ARBA" id="ARBA00004123"/>
    </source>
</evidence>
<feature type="compositionally biased region" description="Polar residues" evidence="8">
    <location>
        <begin position="1"/>
        <end position="10"/>
    </location>
</feature>
<comment type="function">
    <text evidence="6">Probably acts as a transcriptional regulator. Required for the specification of the tarsal segment. Also involved in antenna development.</text>
</comment>
<evidence type="ECO:0000256" key="7">
    <source>
        <dbReference type="PROSITE-ProRule" id="PRU00320"/>
    </source>
</evidence>
<dbReference type="PROSITE" id="PS50097">
    <property type="entry name" value="BTB"/>
    <property type="match status" value="1"/>
</dbReference>
<dbReference type="InterPro" id="IPR011333">
    <property type="entry name" value="SKP1/BTB/POZ_sf"/>
</dbReference>
<dbReference type="GO" id="GO:0007478">
    <property type="term" value="P:leg disc morphogenesis"/>
    <property type="evidence" value="ECO:0007669"/>
    <property type="project" value="UniProtKB-ARBA"/>
</dbReference>
<keyword evidence="12" id="KW-1185">Reference proteome</keyword>
<name>A0A9Q0S159_9DIPT</name>
<dbReference type="FunFam" id="3.30.710.10:FF:000120">
    <property type="entry name" value="Bric a brac 2, isoform B"/>
    <property type="match status" value="1"/>
</dbReference>
<reference evidence="11" key="1">
    <citation type="submission" date="2022-07" db="EMBL/GenBank/DDBJ databases">
        <authorList>
            <person name="Trinca V."/>
            <person name="Uliana J.V.C."/>
            <person name="Torres T.T."/>
            <person name="Ward R.J."/>
            <person name="Monesi N."/>
        </authorList>
    </citation>
    <scope>NUCLEOTIDE SEQUENCE</scope>
    <source>
        <strain evidence="11">HSMRA1968</strain>
        <tissue evidence="11">Whole embryos</tissue>
    </source>
</reference>
<keyword evidence="2" id="KW-0805">Transcription regulation</keyword>
<dbReference type="Proteomes" id="UP001151699">
    <property type="component" value="Chromosome B"/>
</dbReference>
<proteinExistence type="predicted"/>
<comment type="subcellular location">
    <subcellularLocation>
        <location evidence="1 7">Nucleus</location>
    </subcellularLocation>
</comment>
<evidence type="ECO:0000259" key="9">
    <source>
        <dbReference type="PROSITE" id="PS50097"/>
    </source>
</evidence>
<dbReference type="Pfam" id="PF05225">
    <property type="entry name" value="HTH_psq"/>
    <property type="match status" value="1"/>
</dbReference>
<dbReference type="PANTHER" id="PTHR23110:SF109">
    <property type="entry name" value="FI07618P-RELATED"/>
    <property type="match status" value="1"/>
</dbReference>
<feature type="region of interest" description="Disordered" evidence="8">
    <location>
        <begin position="1"/>
        <end position="68"/>
    </location>
</feature>
<evidence type="ECO:0000256" key="6">
    <source>
        <dbReference type="ARBA" id="ARBA00058541"/>
    </source>
</evidence>
<dbReference type="InterPro" id="IPR051095">
    <property type="entry name" value="Dros_DevTransReg"/>
</dbReference>
<accession>A0A9Q0S159</accession>
<evidence type="ECO:0000313" key="12">
    <source>
        <dbReference type="Proteomes" id="UP001151699"/>
    </source>
</evidence>
<dbReference type="OrthoDB" id="6611570at2759"/>
<dbReference type="SUPFAM" id="SSF46689">
    <property type="entry name" value="Homeodomain-like"/>
    <property type="match status" value="1"/>
</dbReference>